<keyword evidence="5" id="KW-0653">Protein transport</keyword>
<keyword evidence="5" id="KW-1003">Cell membrane</keyword>
<keyword evidence="3 5" id="KW-1133">Transmembrane helix</keyword>
<feature type="transmembrane region" description="Helical" evidence="5">
    <location>
        <begin position="234"/>
        <end position="255"/>
    </location>
</feature>
<dbReference type="AlphaFoldDB" id="A0A1I2GRG5"/>
<evidence type="ECO:0000256" key="1">
    <source>
        <dbReference type="ARBA" id="ARBA00004141"/>
    </source>
</evidence>
<dbReference type="GO" id="GO:0043953">
    <property type="term" value="P:protein transport by the Tat complex"/>
    <property type="evidence" value="ECO:0007669"/>
    <property type="project" value="UniProtKB-UniRule"/>
</dbReference>
<sequence length="279" mass="31810">MSEEKEMSFLDHLEELRWHIIRSLGAVVVFMIVAVFINQYIFEHIIFAPSKPDFITYRLLCQLSEATCIKELPFEIQSRLMTGQFTMYIASLFVVGLICSFPYISWEIWRFVKPGLYDNEKGATRGAVFFVSFLFIAGILFGYFILTPLAVNFLANFQISPTIKNEFDIVSYVSTVMMLVLGCGIIFQLPVAVFFLSKVGFITPQLMRTYRRHAIVVVLILAGIITPPDVLSQVIISLPVLLLYEMSIFISAWVVKKQAKEEVEELAKDQLAQSTELQS</sequence>
<gene>
    <name evidence="5" type="primary">tatC</name>
    <name evidence="6" type="ORF">SAMN04488541_102010</name>
</gene>
<evidence type="ECO:0000313" key="7">
    <source>
        <dbReference type="Proteomes" id="UP000199513"/>
    </source>
</evidence>
<dbReference type="PRINTS" id="PR01840">
    <property type="entry name" value="TATCFAMILY"/>
</dbReference>
<evidence type="ECO:0000256" key="5">
    <source>
        <dbReference type="HAMAP-Rule" id="MF_00902"/>
    </source>
</evidence>
<comment type="subunit">
    <text evidence="5">Forms a complex with TatA.</text>
</comment>
<dbReference type="GO" id="GO:0009977">
    <property type="term" value="F:proton motive force dependent protein transmembrane transporter activity"/>
    <property type="evidence" value="ECO:0007669"/>
    <property type="project" value="TreeGrafter"/>
</dbReference>
<dbReference type="InterPro" id="IPR002033">
    <property type="entry name" value="TatC"/>
</dbReference>
<name>A0A1I2GRG5_9BACT</name>
<dbReference type="NCBIfam" id="TIGR00945">
    <property type="entry name" value="tatC"/>
    <property type="match status" value="1"/>
</dbReference>
<dbReference type="RefSeq" id="WP_245764052.1">
    <property type="nucleotide sequence ID" value="NZ_FONY01000020.1"/>
</dbReference>
<evidence type="ECO:0000256" key="4">
    <source>
        <dbReference type="ARBA" id="ARBA00023136"/>
    </source>
</evidence>
<protein>
    <recommendedName>
        <fullName evidence="5">Sec-independent protein translocase protein TatC</fullName>
    </recommendedName>
</protein>
<feature type="transmembrane region" description="Helical" evidence="5">
    <location>
        <begin position="85"/>
        <end position="106"/>
    </location>
</feature>
<organism evidence="6 7">
    <name type="scientific">Thermoflexibacter ruber</name>
    <dbReference type="NCBI Taxonomy" id="1003"/>
    <lineage>
        <taxon>Bacteria</taxon>
        <taxon>Pseudomonadati</taxon>
        <taxon>Bacteroidota</taxon>
        <taxon>Cytophagia</taxon>
        <taxon>Cytophagales</taxon>
        <taxon>Thermoflexibacteraceae</taxon>
        <taxon>Thermoflexibacter</taxon>
    </lineage>
</organism>
<comment type="subcellular location">
    <subcellularLocation>
        <location evidence="5">Cell membrane</location>
        <topology evidence="5">Multi-pass membrane protein</topology>
    </subcellularLocation>
    <subcellularLocation>
        <location evidence="1">Membrane</location>
        <topology evidence="1">Multi-pass membrane protein</topology>
    </subcellularLocation>
</comment>
<dbReference type="STRING" id="1003.SAMN04488541_102010"/>
<dbReference type="Proteomes" id="UP000199513">
    <property type="component" value="Unassembled WGS sequence"/>
</dbReference>
<evidence type="ECO:0000256" key="2">
    <source>
        <dbReference type="ARBA" id="ARBA00022692"/>
    </source>
</evidence>
<dbReference type="EMBL" id="FONY01000020">
    <property type="protein sequence ID" value="SFF20524.1"/>
    <property type="molecule type" value="Genomic_DNA"/>
</dbReference>
<feature type="transmembrane region" description="Helical" evidence="5">
    <location>
        <begin position="127"/>
        <end position="149"/>
    </location>
</feature>
<keyword evidence="7" id="KW-1185">Reference proteome</keyword>
<dbReference type="Pfam" id="PF00902">
    <property type="entry name" value="TatC"/>
    <property type="match status" value="1"/>
</dbReference>
<dbReference type="GO" id="GO:0033281">
    <property type="term" value="C:TAT protein transport complex"/>
    <property type="evidence" value="ECO:0007669"/>
    <property type="project" value="UniProtKB-UniRule"/>
</dbReference>
<evidence type="ECO:0000313" key="6">
    <source>
        <dbReference type="EMBL" id="SFF20524.1"/>
    </source>
</evidence>
<keyword evidence="2 5" id="KW-0812">Transmembrane</keyword>
<feature type="transmembrane region" description="Helical" evidence="5">
    <location>
        <begin position="20"/>
        <end position="42"/>
    </location>
</feature>
<comment type="similarity">
    <text evidence="5">Belongs to the TatC family.</text>
</comment>
<dbReference type="GO" id="GO:0065002">
    <property type="term" value="P:intracellular protein transmembrane transport"/>
    <property type="evidence" value="ECO:0007669"/>
    <property type="project" value="TreeGrafter"/>
</dbReference>
<keyword evidence="5" id="KW-0811">Translocation</keyword>
<dbReference type="HAMAP" id="MF_00902">
    <property type="entry name" value="TatC"/>
    <property type="match status" value="1"/>
</dbReference>
<reference evidence="6 7" key="1">
    <citation type="submission" date="2016-10" db="EMBL/GenBank/DDBJ databases">
        <authorList>
            <person name="de Groot N.N."/>
        </authorList>
    </citation>
    <scope>NUCLEOTIDE SEQUENCE [LARGE SCALE GENOMIC DNA]</scope>
    <source>
        <strain>GEY</strain>
        <strain evidence="7">DSM 9560</strain>
    </source>
</reference>
<evidence type="ECO:0000256" key="3">
    <source>
        <dbReference type="ARBA" id="ARBA00022989"/>
    </source>
</evidence>
<dbReference type="PANTHER" id="PTHR30371:SF0">
    <property type="entry name" value="SEC-INDEPENDENT PROTEIN TRANSLOCASE PROTEIN TATC, CHLOROPLASTIC-RELATED"/>
    <property type="match status" value="1"/>
</dbReference>
<proteinExistence type="inferred from homology"/>
<comment type="function">
    <text evidence="5">Part of the twin-arginine translocation (Tat) system that transports large folded proteins containing a characteristic twin-arginine motif in their signal peptide across membranes.</text>
</comment>
<keyword evidence="5" id="KW-0813">Transport</keyword>
<accession>A0A1I2GRG5</accession>
<feature type="transmembrane region" description="Helical" evidence="5">
    <location>
        <begin position="209"/>
        <end position="228"/>
    </location>
</feature>
<feature type="transmembrane region" description="Helical" evidence="5">
    <location>
        <begin position="169"/>
        <end position="197"/>
    </location>
</feature>
<keyword evidence="4 5" id="KW-0472">Membrane</keyword>
<dbReference type="PANTHER" id="PTHR30371">
    <property type="entry name" value="SEC-INDEPENDENT PROTEIN TRANSLOCASE PROTEIN TATC"/>
    <property type="match status" value="1"/>
</dbReference>